<dbReference type="EMBL" id="CAMGYJ010000005">
    <property type="protein sequence ID" value="CAI0424854.1"/>
    <property type="molecule type" value="Genomic_DNA"/>
</dbReference>
<evidence type="ECO:0000313" key="3">
    <source>
        <dbReference type="Proteomes" id="UP001154282"/>
    </source>
</evidence>
<sequence>MEEEEEVEEEEEEDEVVVMEEKEEEVEEVEEVEEEEEEEDEVVVSSYKVTMRENMFGRVYSRKRSKKNDLPVVQEFGVPAVTSAGDDVVEAVESESR</sequence>
<dbReference type="Proteomes" id="UP001154282">
    <property type="component" value="Unassembled WGS sequence"/>
</dbReference>
<feature type="compositionally biased region" description="Acidic residues" evidence="1">
    <location>
        <begin position="1"/>
        <end position="42"/>
    </location>
</feature>
<feature type="region of interest" description="Disordered" evidence="1">
    <location>
        <begin position="1"/>
        <end position="44"/>
    </location>
</feature>
<comment type="caution">
    <text evidence="2">The sequence shown here is derived from an EMBL/GenBank/DDBJ whole genome shotgun (WGS) entry which is preliminary data.</text>
</comment>
<organism evidence="2 3">
    <name type="scientific">Linum tenue</name>
    <dbReference type="NCBI Taxonomy" id="586396"/>
    <lineage>
        <taxon>Eukaryota</taxon>
        <taxon>Viridiplantae</taxon>
        <taxon>Streptophyta</taxon>
        <taxon>Embryophyta</taxon>
        <taxon>Tracheophyta</taxon>
        <taxon>Spermatophyta</taxon>
        <taxon>Magnoliopsida</taxon>
        <taxon>eudicotyledons</taxon>
        <taxon>Gunneridae</taxon>
        <taxon>Pentapetalae</taxon>
        <taxon>rosids</taxon>
        <taxon>fabids</taxon>
        <taxon>Malpighiales</taxon>
        <taxon>Linaceae</taxon>
        <taxon>Linum</taxon>
    </lineage>
</organism>
<feature type="non-terminal residue" evidence="2">
    <location>
        <position position="97"/>
    </location>
</feature>
<evidence type="ECO:0000313" key="2">
    <source>
        <dbReference type="EMBL" id="CAI0424854.1"/>
    </source>
</evidence>
<accession>A0AAV0KR24</accession>
<evidence type="ECO:0000256" key="1">
    <source>
        <dbReference type="SAM" id="MobiDB-lite"/>
    </source>
</evidence>
<proteinExistence type="predicted"/>
<dbReference type="AlphaFoldDB" id="A0AAV0KR24"/>
<gene>
    <name evidence="2" type="ORF">LITE_LOCUS20100</name>
</gene>
<reference evidence="2" key="1">
    <citation type="submission" date="2022-08" db="EMBL/GenBank/DDBJ databases">
        <authorList>
            <person name="Gutierrez-Valencia J."/>
        </authorList>
    </citation>
    <scope>NUCLEOTIDE SEQUENCE</scope>
</reference>
<name>A0AAV0KR24_9ROSI</name>
<keyword evidence="3" id="KW-1185">Reference proteome</keyword>
<protein>
    <submittedName>
        <fullName evidence="2">Uncharacterized protein</fullName>
    </submittedName>
</protein>